<dbReference type="PANTHER" id="PTHR43861">
    <property type="entry name" value="TRANS-ACONITATE 2-METHYLTRANSFERASE-RELATED"/>
    <property type="match status" value="1"/>
</dbReference>
<keyword evidence="3" id="KW-0489">Methyltransferase</keyword>
<sequence>MNSWEKAYRKTDNLWGDSVDCSLIEYSSLLNDGDAVLDLGMGEGRNAHYFAAKGHPVTGVDYSSSAVSRCQEFCIESGFEMETIVADITQFPIPSSSYSLIIISNVLNFFHPDEIQRIIQKAISCLVAGGMIYIQAFNRNDPAYARNEKMAAKVDEGTFYREKNDTYIHFFTKDSLLEYFTGFEILVMTQSYRLDLTHGEPHHHGIIEMLVRKQAGCKSKSAP</sequence>
<feature type="domain" description="Methyltransferase" evidence="2">
    <location>
        <begin position="36"/>
        <end position="130"/>
    </location>
</feature>
<dbReference type="InterPro" id="IPR029063">
    <property type="entry name" value="SAM-dependent_MTases_sf"/>
</dbReference>
<dbReference type="InterPro" id="IPR041698">
    <property type="entry name" value="Methyltransf_25"/>
</dbReference>
<evidence type="ECO:0000313" key="4">
    <source>
        <dbReference type="Proteomes" id="UP000322997"/>
    </source>
</evidence>
<dbReference type="GO" id="GO:0032259">
    <property type="term" value="P:methylation"/>
    <property type="evidence" value="ECO:0007669"/>
    <property type="project" value="UniProtKB-KW"/>
</dbReference>
<proteinExistence type="predicted"/>
<dbReference type="Proteomes" id="UP000322997">
    <property type="component" value="Unassembled WGS sequence"/>
</dbReference>
<reference evidence="3 4" key="1">
    <citation type="submission" date="2019-08" db="EMBL/GenBank/DDBJ databases">
        <title>Bacillus genomes from the desert of Cuatro Cienegas, Coahuila.</title>
        <authorList>
            <person name="Olmedo-Alvarez G."/>
        </authorList>
    </citation>
    <scope>NUCLEOTIDE SEQUENCE [LARGE SCALE GENOMIC DNA]</scope>
    <source>
        <strain evidence="3 4">CH108_3D</strain>
    </source>
</reference>
<dbReference type="Gene3D" id="3.40.50.150">
    <property type="entry name" value="Vaccinia Virus protein VP39"/>
    <property type="match status" value="1"/>
</dbReference>
<evidence type="ECO:0000259" key="2">
    <source>
        <dbReference type="Pfam" id="PF13649"/>
    </source>
</evidence>
<protein>
    <submittedName>
        <fullName evidence="3">Class I SAM-dependent methyltransferase</fullName>
    </submittedName>
</protein>
<dbReference type="RefSeq" id="WP_079516079.1">
    <property type="nucleotide sequence ID" value="NZ_CP128801.1"/>
</dbReference>
<evidence type="ECO:0000313" key="3">
    <source>
        <dbReference type="EMBL" id="TYS56060.1"/>
    </source>
</evidence>
<accession>A0A5D4RYL3</accession>
<dbReference type="AlphaFoldDB" id="A0A5D4RYL3"/>
<organism evidence="3 4">
    <name type="scientific">Rossellomorea marisflavi</name>
    <dbReference type="NCBI Taxonomy" id="189381"/>
    <lineage>
        <taxon>Bacteria</taxon>
        <taxon>Bacillati</taxon>
        <taxon>Bacillota</taxon>
        <taxon>Bacilli</taxon>
        <taxon>Bacillales</taxon>
        <taxon>Bacillaceae</taxon>
        <taxon>Rossellomorea</taxon>
    </lineage>
</organism>
<dbReference type="Pfam" id="PF13649">
    <property type="entry name" value="Methyltransf_25"/>
    <property type="match status" value="1"/>
</dbReference>
<keyword evidence="1 3" id="KW-0808">Transferase</keyword>
<dbReference type="CDD" id="cd02440">
    <property type="entry name" value="AdoMet_MTases"/>
    <property type="match status" value="1"/>
</dbReference>
<dbReference type="SUPFAM" id="SSF53335">
    <property type="entry name" value="S-adenosyl-L-methionine-dependent methyltransferases"/>
    <property type="match status" value="1"/>
</dbReference>
<gene>
    <name evidence="3" type="ORF">FZC83_00340</name>
</gene>
<evidence type="ECO:0000256" key="1">
    <source>
        <dbReference type="ARBA" id="ARBA00022679"/>
    </source>
</evidence>
<dbReference type="PANTHER" id="PTHR43861:SF3">
    <property type="entry name" value="PUTATIVE (AFU_ORTHOLOGUE AFUA_2G14390)-RELATED"/>
    <property type="match status" value="1"/>
</dbReference>
<comment type="caution">
    <text evidence="3">The sequence shown here is derived from an EMBL/GenBank/DDBJ whole genome shotgun (WGS) entry which is preliminary data.</text>
</comment>
<dbReference type="GO" id="GO:0008168">
    <property type="term" value="F:methyltransferase activity"/>
    <property type="evidence" value="ECO:0007669"/>
    <property type="project" value="UniProtKB-KW"/>
</dbReference>
<name>A0A5D4RYL3_9BACI</name>
<dbReference type="EMBL" id="VTEQ01000001">
    <property type="protein sequence ID" value="TYS56060.1"/>
    <property type="molecule type" value="Genomic_DNA"/>
</dbReference>